<feature type="region of interest" description="Disordered" evidence="1">
    <location>
        <begin position="154"/>
        <end position="193"/>
    </location>
</feature>
<accession>A0ABR3JW83</accession>
<reference evidence="4" key="1">
    <citation type="submission" date="2024-06" db="EMBL/GenBank/DDBJ databases">
        <title>Multi-omics analyses provide insights into the biosynthesis of the anticancer antibiotic pleurotin in Hohenbuehelia grisea.</title>
        <authorList>
            <person name="Weaver J.A."/>
            <person name="Alberti F."/>
        </authorList>
    </citation>
    <scope>NUCLEOTIDE SEQUENCE [LARGE SCALE GENOMIC DNA]</scope>
    <source>
        <strain evidence="4">T-177</strain>
    </source>
</reference>
<organism evidence="3 4">
    <name type="scientific">Hohenbuehelia grisea</name>
    <dbReference type="NCBI Taxonomy" id="104357"/>
    <lineage>
        <taxon>Eukaryota</taxon>
        <taxon>Fungi</taxon>
        <taxon>Dikarya</taxon>
        <taxon>Basidiomycota</taxon>
        <taxon>Agaricomycotina</taxon>
        <taxon>Agaricomycetes</taxon>
        <taxon>Agaricomycetidae</taxon>
        <taxon>Agaricales</taxon>
        <taxon>Pleurotineae</taxon>
        <taxon>Pleurotaceae</taxon>
        <taxon>Hohenbuehelia</taxon>
    </lineage>
</organism>
<evidence type="ECO:0000313" key="3">
    <source>
        <dbReference type="EMBL" id="KAL0960102.1"/>
    </source>
</evidence>
<sequence length="267" mass="30325">MLHRTLAVIACCSLLAQSLPLPVAALATKGSSSEEAGNQVTDLVVYGKRAEQRIAFNPMYYHGRNPQIYDSLFNPHRAFYTPHYDRRDIQDSESQFAKRDPFGGHENFRGVGGYYPSYSPYPYRKREAAEGLYDAFVDGHFESYDGYRKRDVAEDRYGSGGRGGHQKRSDANEMPSPTRKRRRSIYFKRGEQDTAAQSPYARYRGGLGGFYRYNGGIMGARTDFTTYYKRGEQNGYGYGGNFGGGFGGGRYGAYKSYYRRSTPWPRR</sequence>
<name>A0ABR3JW83_9AGAR</name>
<comment type="caution">
    <text evidence="3">The sequence shown here is derived from an EMBL/GenBank/DDBJ whole genome shotgun (WGS) entry which is preliminary data.</text>
</comment>
<gene>
    <name evidence="3" type="ORF">HGRIS_011746</name>
</gene>
<evidence type="ECO:0000256" key="1">
    <source>
        <dbReference type="SAM" id="MobiDB-lite"/>
    </source>
</evidence>
<protein>
    <submittedName>
        <fullName evidence="3">Uncharacterized protein</fullName>
    </submittedName>
</protein>
<dbReference type="Proteomes" id="UP001556367">
    <property type="component" value="Unassembled WGS sequence"/>
</dbReference>
<evidence type="ECO:0000313" key="4">
    <source>
        <dbReference type="Proteomes" id="UP001556367"/>
    </source>
</evidence>
<feature type="signal peptide" evidence="2">
    <location>
        <begin position="1"/>
        <end position="18"/>
    </location>
</feature>
<proteinExistence type="predicted"/>
<feature type="chain" id="PRO_5045359288" evidence="2">
    <location>
        <begin position="19"/>
        <end position="267"/>
    </location>
</feature>
<evidence type="ECO:0000256" key="2">
    <source>
        <dbReference type="SAM" id="SignalP"/>
    </source>
</evidence>
<keyword evidence="4" id="KW-1185">Reference proteome</keyword>
<dbReference type="EMBL" id="JASNQZ010000002">
    <property type="protein sequence ID" value="KAL0960102.1"/>
    <property type="molecule type" value="Genomic_DNA"/>
</dbReference>
<keyword evidence="2" id="KW-0732">Signal</keyword>